<proteinExistence type="predicted"/>
<evidence type="ECO:0000256" key="1">
    <source>
        <dbReference type="ARBA" id="ARBA00022441"/>
    </source>
</evidence>
<evidence type="ECO:0000256" key="2">
    <source>
        <dbReference type="ARBA" id="ARBA00022737"/>
    </source>
</evidence>
<keyword evidence="2" id="KW-0677">Repeat</keyword>
<evidence type="ECO:0000313" key="3">
    <source>
        <dbReference type="EMBL" id="KDR11165.1"/>
    </source>
</evidence>
<accession>A0A067QNQ7</accession>
<dbReference type="SMART" id="SM00612">
    <property type="entry name" value="Kelch"/>
    <property type="match status" value="3"/>
</dbReference>
<dbReference type="Pfam" id="PF01344">
    <property type="entry name" value="Kelch_1"/>
    <property type="match status" value="3"/>
</dbReference>
<dbReference type="EMBL" id="KK853116">
    <property type="protein sequence ID" value="KDR11165.1"/>
    <property type="molecule type" value="Genomic_DNA"/>
</dbReference>
<sequence length="163" mass="18184">MGGFYGGLRLSTAERYDCETDQWSLIAPMNKKRTFASAAVLNDKIYVAGGDDGNNCINYLNSVEVYDPDTNRWTFVAPMLFEREDFSCVAFHGCLYALGGCNETSSDLSTEKYDPAEDKWTEIPGMVIPSYCSKVEVIDDKILHAVSYHLLTELVPGGREEIL</sequence>
<dbReference type="InterPro" id="IPR006652">
    <property type="entry name" value="Kelch_1"/>
</dbReference>
<dbReference type="eggNOG" id="KOG4441">
    <property type="taxonomic scope" value="Eukaryota"/>
</dbReference>
<dbReference type="SUPFAM" id="SSF117281">
    <property type="entry name" value="Kelch motif"/>
    <property type="match status" value="1"/>
</dbReference>
<organism evidence="3 4">
    <name type="scientific">Zootermopsis nevadensis</name>
    <name type="common">Dampwood termite</name>
    <dbReference type="NCBI Taxonomy" id="136037"/>
    <lineage>
        <taxon>Eukaryota</taxon>
        <taxon>Metazoa</taxon>
        <taxon>Ecdysozoa</taxon>
        <taxon>Arthropoda</taxon>
        <taxon>Hexapoda</taxon>
        <taxon>Insecta</taxon>
        <taxon>Pterygota</taxon>
        <taxon>Neoptera</taxon>
        <taxon>Polyneoptera</taxon>
        <taxon>Dictyoptera</taxon>
        <taxon>Blattodea</taxon>
        <taxon>Blattoidea</taxon>
        <taxon>Termitoidae</taxon>
        <taxon>Termopsidae</taxon>
        <taxon>Zootermopsis</taxon>
    </lineage>
</organism>
<keyword evidence="4" id="KW-1185">Reference proteome</keyword>
<keyword evidence="1" id="KW-0880">Kelch repeat</keyword>
<evidence type="ECO:0000313" key="4">
    <source>
        <dbReference type="Proteomes" id="UP000027135"/>
    </source>
</evidence>
<dbReference type="Proteomes" id="UP000027135">
    <property type="component" value="Unassembled WGS sequence"/>
</dbReference>
<dbReference type="AlphaFoldDB" id="A0A067QNQ7"/>
<dbReference type="PANTHER" id="PTHR46344:SF16">
    <property type="entry name" value="KELCH MOTIF FAMILY PROTEIN, EXPRESSED"/>
    <property type="match status" value="1"/>
</dbReference>
<name>A0A067QNQ7_ZOONE</name>
<dbReference type="PANTHER" id="PTHR46344">
    <property type="entry name" value="OS02G0202900 PROTEIN"/>
    <property type="match status" value="1"/>
</dbReference>
<gene>
    <name evidence="3" type="ORF">L798_15118</name>
</gene>
<protein>
    <submittedName>
        <fullName evidence="3">Kelch-like protein 10</fullName>
    </submittedName>
</protein>
<dbReference type="OMA" id="DGNNCIN"/>
<dbReference type="InterPro" id="IPR015915">
    <property type="entry name" value="Kelch-typ_b-propeller"/>
</dbReference>
<dbReference type="InParanoid" id="A0A067QNQ7"/>
<dbReference type="STRING" id="136037.A0A067QNQ7"/>
<reference evidence="3 4" key="1">
    <citation type="journal article" date="2014" name="Nat. Commun.">
        <title>Molecular traces of alternative social organization in a termite genome.</title>
        <authorList>
            <person name="Terrapon N."/>
            <person name="Li C."/>
            <person name="Robertson H.M."/>
            <person name="Ji L."/>
            <person name="Meng X."/>
            <person name="Booth W."/>
            <person name="Chen Z."/>
            <person name="Childers C.P."/>
            <person name="Glastad K.M."/>
            <person name="Gokhale K."/>
            <person name="Gowin J."/>
            <person name="Gronenberg W."/>
            <person name="Hermansen R.A."/>
            <person name="Hu H."/>
            <person name="Hunt B.G."/>
            <person name="Huylmans A.K."/>
            <person name="Khalil S.M."/>
            <person name="Mitchell R.D."/>
            <person name="Munoz-Torres M.C."/>
            <person name="Mustard J.A."/>
            <person name="Pan H."/>
            <person name="Reese J.T."/>
            <person name="Scharf M.E."/>
            <person name="Sun F."/>
            <person name="Vogel H."/>
            <person name="Xiao J."/>
            <person name="Yang W."/>
            <person name="Yang Z."/>
            <person name="Yang Z."/>
            <person name="Zhou J."/>
            <person name="Zhu J."/>
            <person name="Brent C.S."/>
            <person name="Elsik C.G."/>
            <person name="Goodisman M.A."/>
            <person name="Liberles D.A."/>
            <person name="Roe R.M."/>
            <person name="Vargo E.L."/>
            <person name="Vilcinskas A."/>
            <person name="Wang J."/>
            <person name="Bornberg-Bauer E."/>
            <person name="Korb J."/>
            <person name="Zhang G."/>
            <person name="Liebig J."/>
        </authorList>
    </citation>
    <scope>NUCLEOTIDE SEQUENCE [LARGE SCALE GENOMIC DNA]</scope>
    <source>
        <tissue evidence="3">Whole organism</tissue>
    </source>
</reference>
<dbReference type="Gene3D" id="2.120.10.80">
    <property type="entry name" value="Kelch-type beta propeller"/>
    <property type="match status" value="1"/>
</dbReference>